<comment type="similarity">
    <text evidence="1">Belongs to the universal stress protein A family.</text>
</comment>
<evidence type="ECO:0000256" key="1">
    <source>
        <dbReference type="ARBA" id="ARBA00008791"/>
    </source>
</evidence>
<reference evidence="3 4" key="1">
    <citation type="journal article" date="2014" name="Front. Microbiol.">
        <title>Population and genomic analysis of the genus Halorubrum.</title>
        <authorList>
            <person name="Fullmer M.S."/>
            <person name="Soucy S.M."/>
            <person name="Swithers K.S."/>
            <person name="Makkay A.M."/>
            <person name="Wheeler R."/>
            <person name="Ventosa A."/>
            <person name="Gogarten J.P."/>
            <person name="Papke R.T."/>
        </authorList>
    </citation>
    <scope>NUCLEOTIDE SEQUENCE [LARGE SCALE GENOMIC DNA]</scope>
    <source>
        <strain evidence="3 4">Cb34</strain>
    </source>
</reference>
<dbReference type="PANTHER" id="PTHR46268">
    <property type="entry name" value="STRESS RESPONSE PROTEIN NHAX"/>
    <property type="match status" value="1"/>
</dbReference>
<dbReference type="InterPro" id="IPR006016">
    <property type="entry name" value="UspA"/>
</dbReference>
<dbReference type="Gene3D" id="3.40.50.620">
    <property type="entry name" value="HUPs"/>
    <property type="match status" value="1"/>
</dbReference>
<organism evidence="3 4">
    <name type="scientific">Halorubrum halodurans</name>
    <dbReference type="NCBI Taxonomy" id="1383851"/>
    <lineage>
        <taxon>Archaea</taxon>
        <taxon>Methanobacteriati</taxon>
        <taxon>Methanobacteriota</taxon>
        <taxon>Stenosarchaea group</taxon>
        <taxon>Halobacteria</taxon>
        <taxon>Halobacteriales</taxon>
        <taxon>Haloferacaceae</taxon>
        <taxon>Halorubrum</taxon>
    </lineage>
</organism>
<dbReference type="Pfam" id="PF00582">
    <property type="entry name" value="Usp"/>
    <property type="match status" value="1"/>
</dbReference>
<dbReference type="SUPFAM" id="SSF52402">
    <property type="entry name" value="Adenine nucleotide alpha hydrolases-like"/>
    <property type="match status" value="1"/>
</dbReference>
<evidence type="ECO:0000313" key="4">
    <source>
        <dbReference type="Proteomes" id="UP000216308"/>
    </source>
</evidence>
<dbReference type="Proteomes" id="UP000216308">
    <property type="component" value="Unassembled WGS sequence"/>
</dbReference>
<comment type="caution">
    <text evidence="3">The sequence shown here is derived from an EMBL/GenBank/DDBJ whole genome shotgun (WGS) entry which is preliminary data.</text>
</comment>
<keyword evidence="4" id="KW-1185">Reference proteome</keyword>
<proteinExistence type="inferred from homology"/>
<gene>
    <name evidence="3" type="ORF">DJ70_15020</name>
</gene>
<dbReference type="InterPro" id="IPR006015">
    <property type="entry name" value="Universal_stress_UspA"/>
</dbReference>
<protein>
    <submittedName>
        <fullName evidence="3">Universal stress protein</fullName>
    </submittedName>
</protein>
<dbReference type="PANTHER" id="PTHR46268:SF24">
    <property type="entry name" value="UNIVERSAL STRESS PROTEIN"/>
    <property type="match status" value="1"/>
</dbReference>
<dbReference type="AlphaFoldDB" id="A0A256IBR3"/>
<dbReference type="RefSeq" id="WP_094534415.1">
    <property type="nucleotide sequence ID" value="NZ_NHPJ01000132.1"/>
</dbReference>
<evidence type="ECO:0000313" key="3">
    <source>
        <dbReference type="EMBL" id="OYR53974.1"/>
    </source>
</evidence>
<dbReference type="EMBL" id="NHPJ01000132">
    <property type="protein sequence ID" value="OYR53974.1"/>
    <property type="molecule type" value="Genomic_DNA"/>
</dbReference>
<dbReference type="PRINTS" id="PR01438">
    <property type="entry name" value="UNVRSLSTRESS"/>
</dbReference>
<accession>A0A256IBR3</accession>
<sequence>MSPDHVLVPLDGSPLAAEALAHALATFDCPVTVLNVVTPLDAGMTEGGVLEPDGEREREAAERAERLVADARERAAAANRPVETAVETGDPAETILGYVADHDVDHVVMGGHGGERGSIARRLLGTVASAVVGEAPVTVTVVR</sequence>
<feature type="domain" description="UspA" evidence="2">
    <location>
        <begin position="4"/>
        <end position="143"/>
    </location>
</feature>
<evidence type="ECO:0000259" key="2">
    <source>
        <dbReference type="Pfam" id="PF00582"/>
    </source>
</evidence>
<dbReference type="InterPro" id="IPR014729">
    <property type="entry name" value="Rossmann-like_a/b/a_fold"/>
</dbReference>
<dbReference type="CDD" id="cd00293">
    <property type="entry name" value="USP-like"/>
    <property type="match status" value="1"/>
</dbReference>
<name>A0A256IBR3_9EURY</name>